<gene>
    <name evidence="1" type="ORF">CEXT_102471</name>
</gene>
<sequence length="74" mass="8364">DPYLNSCNEMRIRHGSKDQNFNKKNCISHIVKPGDTLQGIMLAVWSEFTPELRKSSIACVHGMSNLLACVHYSK</sequence>
<dbReference type="Proteomes" id="UP001054945">
    <property type="component" value="Unassembled WGS sequence"/>
</dbReference>
<proteinExistence type="predicted"/>
<evidence type="ECO:0000313" key="1">
    <source>
        <dbReference type="EMBL" id="GIX83963.1"/>
    </source>
</evidence>
<dbReference type="EMBL" id="BPLR01003386">
    <property type="protein sequence ID" value="GIX83963.1"/>
    <property type="molecule type" value="Genomic_DNA"/>
</dbReference>
<evidence type="ECO:0000313" key="2">
    <source>
        <dbReference type="Proteomes" id="UP001054945"/>
    </source>
</evidence>
<organism evidence="1 2">
    <name type="scientific">Caerostris extrusa</name>
    <name type="common">Bark spider</name>
    <name type="synonym">Caerostris bankana</name>
    <dbReference type="NCBI Taxonomy" id="172846"/>
    <lineage>
        <taxon>Eukaryota</taxon>
        <taxon>Metazoa</taxon>
        <taxon>Ecdysozoa</taxon>
        <taxon>Arthropoda</taxon>
        <taxon>Chelicerata</taxon>
        <taxon>Arachnida</taxon>
        <taxon>Araneae</taxon>
        <taxon>Araneomorphae</taxon>
        <taxon>Entelegynae</taxon>
        <taxon>Araneoidea</taxon>
        <taxon>Araneidae</taxon>
        <taxon>Caerostris</taxon>
    </lineage>
</organism>
<accession>A0AAV4NHI7</accession>
<protein>
    <submittedName>
        <fullName evidence="1">Uncharacterized protein</fullName>
    </submittedName>
</protein>
<keyword evidence="2" id="KW-1185">Reference proteome</keyword>
<reference evidence="1 2" key="1">
    <citation type="submission" date="2021-06" db="EMBL/GenBank/DDBJ databases">
        <title>Caerostris extrusa draft genome.</title>
        <authorList>
            <person name="Kono N."/>
            <person name="Arakawa K."/>
        </authorList>
    </citation>
    <scope>NUCLEOTIDE SEQUENCE [LARGE SCALE GENOMIC DNA]</scope>
</reference>
<name>A0AAV4NHI7_CAEEX</name>
<dbReference type="AlphaFoldDB" id="A0AAV4NHI7"/>
<comment type="caution">
    <text evidence="1">The sequence shown here is derived from an EMBL/GenBank/DDBJ whole genome shotgun (WGS) entry which is preliminary data.</text>
</comment>
<feature type="non-terminal residue" evidence="1">
    <location>
        <position position="1"/>
    </location>
</feature>